<keyword evidence="2" id="KW-1185">Reference proteome</keyword>
<feature type="non-terminal residue" evidence="1">
    <location>
        <position position="334"/>
    </location>
</feature>
<protein>
    <submittedName>
        <fullName evidence="1">DUF1758 domain-containing protein</fullName>
    </submittedName>
</protein>
<organism evidence="1 2">
    <name type="scientific">Aphis craccivora</name>
    <name type="common">Cowpea aphid</name>
    <dbReference type="NCBI Taxonomy" id="307492"/>
    <lineage>
        <taxon>Eukaryota</taxon>
        <taxon>Metazoa</taxon>
        <taxon>Ecdysozoa</taxon>
        <taxon>Arthropoda</taxon>
        <taxon>Hexapoda</taxon>
        <taxon>Insecta</taxon>
        <taxon>Pterygota</taxon>
        <taxon>Neoptera</taxon>
        <taxon>Paraneoptera</taxon>
        <taxon>Hemiptera</taxon>
        <taxon>Sternorrhyncha</taxon>
        <taxon>Aphidomorpha</taxon>
        <taxon>Aphidoidea</taxon>
        <taxon>Aphididae</taxon>
        <taxon>Aphidini</taxon>
        <taxon>Aphis</taxon>
        <taxon>Aphis</taxon>
    </lineage>
</organism>
<reference evidence="1 2" key="1">
    <citation type="submission" date="2019-08" db="EMBL/GenBank/DDBJ databases">
        <title>Whole genome of Aphis craccivora.</title>
        <authorList>
            <person name="Voronova N.V."/>
            <person name="Shulinski R.S."/>
            <person name="Bandarenka Y.V."/>
            <person name="Zhorov D.G."/>
            <person name="Warner D."/>
        </authorList>
    </citation>
    <scope>NUCLEOTIDE SEQUENCE [LARGE SCALE GENOMIC DNA]</scope>
    <source>
        <strain evidence="1">180601</strain>
        <tissue evidence="1">Whole Body</tissue>
    </source>
</reference>
<accession>A0A6G0VHK1</accession>
<proteinExistence type="predicted"/>
<feature type="non-terminal residue" evidence="1">
    <location>
        <position position="1"/>
    </location>
</feature>
<sequence length="334" mass="38337">GALSPIILWAKCVMQELWCQKLDWDTPVPEEISQKWNEYMSKLSSLANLKLPRFINILKSIDIQLIGFADASQKGYAASVYLRVKDDVEKVQVYFIACKTKVAPLKSSKTDISLTIPRLELCAAVLLARVLSHRLMLLSKVMTIRQVRAFSDSTIVLSWLKSQPKDFKIFVTNRVSKIKELLPNCEWNHVSSKENAADPASRGLFPHELTTCNLHWTGPEFLRHPESQWPNSKHVEIPTDQLPEFKQTQECALFLTDTNEPERILQRFSSLGKMQRVLAYCLRFINVCRRRPIEMGVLLRNETDRALVVAIRITQNIHWAQLQRQLTSPSAIIT</sequence>
<dbReference type="OrthoDB" id="6627333at2759"/>
<dbReference type="Proteomes" id="UP000478052">
    <property type="component" value="Unassembled WGS sequence"/>
</dbReference>
<evidence type="ECO:0000313" key="1">
    <source>
        <dbReference type="EMBL" id="KAF0682165.1"/>
    </source>
</evidence>
<name>A0A6G0VHK1_APHCR</name>
<dbReference type="PANTHER" id="PTHR47331">
    <property type="entry name" value="PHD-TYPE DOMAIN-CONTAINING PROTEIN"/>
    <property type="match status" value="1"/>
</dbReference>
<dbReference type="EMBL" id="VUJU01017766">
    <property type="protein sequence ID" value="KAF0682165.1"/>
    <property type="molecule type" value="Genomic_DNA"/>
</dbReference>
<dbReference type="AlphaFoldDB" id="A0A6G0VHK1"/>
<gene>
    <name evidence="1" type="ORF">FWK35_00038219</name>
</gene>
<dbReference type="InterPro" id="IPR008042">
    <property type="entry name" value="Retrotrans_Pao"/>
</dbReference>
<evidence type="ECO:0000313" key="2">
    <source>
        <dbReference type="Proteomes" id="UP000478052"/>
    </source>
</evidence>
<comment type="caution">
    <text evidence="1">The sequence shown here is derived from an EMBL/GenBank/DDBJ whole genome shotgun (WGS) entry which is preliminary data.</text>
</comment>
<dbReference type="PANTHER" id="PTHR47331:SF5">
    <property type="entry name" value="RIBONUCLEASE H"/>
    <property type="match status" value="1"/>
</dbReference>
<dbReference type="Pfam" id="PF05380">
    <property type="entry name" value="Peptidase_A17"/>
    <property type="match status" value="1"/>
</dbReference>